<evidence type="ECO:0000313" key="3">
    <source>
        <dbReference type="Proteomes" id="UP000235371"/>
    </source>
</evidence>
<gene>
    <name evidence="2" type="ORF">K444DRAFT_657063</name>
</gene>
<dbReference type="EMBL" id="KZ613912">
    <property type="protein sequence ID" value="PMD52039.1"/>
    <property type="molecule type" value="Genomic_DNA"/>
</dbReference>
<dbReference type="CDD" id="cd09917">
    <property type="entry name" value="F-box_SF"/>
    <property type="match status" value="1"/>
</dbReference>
<evidence type="ECO:0000259" key="1">
    <source>
        <dbReference type="PROSITE" id="PS50181"/>
    </source>
</evidence>
<sequence>MSITALPNDIFLLIIAYLSPKELILSRRVSKQFHDAFTEFELGRHVLVQHYPRARELRHADQNGSLDWPSLFAKVAGRYHHLKSGIPRSVEKLPLARSFIVPQWSQNYGVAPWQRHLQFGEKEAPFHYPDTLWTYEEGLLIFPSADLQRYAVYDLDAGIVSEVNFDPEKKLVRRLRLHERVLVVEWCENHPYHQLNENEMVYRHFATAYDVVKGAAEGEWRIAFRNEWKIHFLGMPLNSRDRFFSYHTSQKYALYVWQPNRSAWGEDEPIEALAVWDISSPSPYLPSQDPSGNGKPDGSLEGPKVVRRFSFKDLDFYMIRQRSTPVLRGLELDDGHVYVIEEDHRWIVGQQAGHALPRLHKFKTIGIPFTIGPMWVDSCGADRDICQRVSDSRRHHLTPCWRHEEFPYLTITEARDAKAGVVFSARNCFMLESISISLKPEAHRTEPGYEISLRDDLWQQLLEKGKICGDERWLIGENSNQEVVIAHFDRERKMRVQELKT</sequence>
<keyword evidence="3" id="KW-1185">Reference proteome</keyword>
<dbReference type="OrthoDB" id="5334391at2759"/>
<dbReference type="Proteomes" id="UP000235371">
    <property type="component" value="Unassembled WGS sequence"/>
</dbReference>
<organism evidence="2 3">
    <name type="scientific">Hyaloscypha bicolor E</name>
    <dbReference type="NCBI Taxonomy" id="1095630"/>
    <lineage>
        <taxon>Eukaryota</taxon>
        <taxon>Fungi</taxon>
        <taxon>Dikarya</taxon>
        <taxon>Ascomycota</taxon>
        <taxon>Pezizomycotina</taxon>
        <taxon>Leotiomycetes</taxon>
        <taxon>Helotiales</taxon>
        <taxon>Hyaloscyphaceae</taxon>
        <taxon>Hyaloscypha</taxon>
        <taxon>Hyaloscypha bicolor</taxon>
    </lineage>
</organism>
<evidence type="ECO:0000313" key="2">
    <source>
        <dbReference type="EMBL" id="PMD52039.1"/>
    </source>
</evidence>
<dbReference type="PROSITE" id="PS50181">
    <property type="entry name" value="FBOX"/>
    <property type="match status" value="1"/>
</dbReference>
<dbReference type="SMART" id="SM00256">
    <property type="entry name" value="FBOX"/>
    <property type="match status" value="1"/>
</dbReference>
<feature type="domain" description="F-box" evidence="1">
    <location>
        <begin position="1"/>
        <end position="46"/>
    </location>
</feature>
<protein>
    <recommendedName>
        <fullName evidence="1">F-box domain-containing protein</fullName>
    </recommendedName>
</protein>
<dbReference type="Pfam" id="PF00646">
    <property type="entry name" value="F-box"/>
    <property type="match status" value="1"/>
</dbReference>
<name>A0A2J6SMN9_9HELO</name>
<proteinExistence type="predicted"/>
<dbReference type="GeneID" id="36594202"/>
<dbReference type="InterPro" id="IPR036047">
    <property type="entry name" value="F-box-like_dom_sf"/>
</dbReference>
<dbReference type="AlphaFoldDB" id="A0A2J6SMN9"/>
<dbReference type="SUPFAM" id="SSF81383">
    <property type="entry name" value="F-box domain"/>
    <property type="match status" value="1"/>
</dbReference>
<accession>A0A2J6SMN9</accession>
<dbReference type="RefSeq" id="XP_024728943.1">
    <property type="nucleotide sequence ID" value="XM_024886125.1"/>
</dbReference>
<dbReference type="InterPro" id="IPR001810">
    <property type="entry name" value="F-box_dom"/>
</dbReference>
<dbReference type="InParanoid" id="A0A2J6SMN9"/>
<reference evidence="2 3" key="1">
    <citation type="submission" date="2016-04" db="EMBL/GenBank/DDBJ databases">
        <title>A degradative enzymes factory behind the ericoid mycorrhizal symbiosis.</title>
        <authorList>
            <consortium name="DOE Joint Genome Institute"/>
            <person name="Martino E."/>
            <person name="Morin E."/>
            <person name="Grelet G."/>
            <person name="Kuo A."/>
            <person name="Kohler A."/>
            <person name="Daghino S."/>
            <person name="Barry K."/>
            <person name="Choi C."/>
            <person name="Cichocki N."/>
            <person name="Clum A."/>
            <person name="Copeland A."/>
            <person name="Hainaut M."/>
            <person name="Haridas S."/>
            <person name="Labutti K."/>
            <person name="Lindquist E."/>
            <person name="Lipzen A."/>
            <person name="Khouja H.-R."/>
            <person name="Murat C."/>
            <person name="Ohm R."/>
            <person name="Olson A."/>
            <person name="Spatafora J."/>
            <person name="Veneault-Fourrey C."/>
            <person name="Henrissat B."/>
            <person name="Grigoriev I."/>
            <person name="Martin F."/>
            <person name="Perotto S."/>
        </authorList>
    </citation>
    <scope>NUCLEOTIDE SEQUENCE [LARGE SCALE GENOMIC DNA]</scope>
    <source>
        <strain evidence="2 3">E</strain>
    </source>
</reference>